<protein>
    <submittedName>
        <fullName evidence="1">Uncharacterized protein</fullName>
    </submittedName>
</protein>
<keyword evidence="2" id="KW-1185">Reference proteome</keyword>
<proteinExistence type="predicted"/>
<organism evidence="1 2">
    <name type="scientific">Rhodospirillum centenum (strain ATCC 51521 / SW)</name>
    <dbReference type="NCBI Taxonomy" id="414684"/>
    <lineage>
        <taxon>Bacteria</taxon>
        <taxon>Pseudomonadati</taxon>
        <taxon>Pseudomonadota</taxon>
        <taxon>Alphaproteobacteria</taxon>
        <taxon>Rhodospirillales</taxon>
        <taxon>Rhodospirillaceae</taxon>
        <taxon>Rhodospirillum</taxon>
    </lineage>
</organism>
<sequence>MWTDFGRDRACHGVSSSLHVSLFRPRLLGAPERRQPDLREFQGCSSKGWRAPASRSLCPECRAPAPPDRVPERP</sequence>
<dbReference type="HOGENOM" id="CLU_2685391_0_0_5"/>
<dbReference type="AlphaFoldDB" id="B6IWY1"/>
<dbReference type="KEGG" id="rce:RC1_3447"/>
<dbReference type="Proteomes" id="UP000001591">
    <property type="component" value="Chromosome"/>
</dbReference>
<evidence type="ECO:0000313" key="2">
    <source>
        <dbReference type="Proteomes" id="UP000001591"/>
    </source>
</evidence>
<name>B6IWY1_RHOCS</name>
<evidence type="ECO:0000313" key="1">
    <source>
        <dbReference type="EMBL" id="ACJ00805.1"/>
    </source>
</evidence>
<dbReference type="EMBL" id="CP000613">
    <property type="protein sequence ID" value="ACJ00805.1"/>
    <property type="molecule type" value="Genomic_DNA"/>
</dbReference>
<dbReference type="STRING" id="414684.RC1_3447"/>
<accession>B6IWY1</accession>
<reference evidence="1 2" key="1">
    <citation type="journal article" date="2010" name="BMC Genomics">
        <title>Metabolic flexibility revealed in the genome of the cyst-forming alpha-1 proteobacterium Rhodospirillum centenum.</title>
        <authorList>
            <person name="Lu Y.K."/>
            <person name="Marden J."/>
            <person name="Han M."/>
            <person name="Swingley W.D."/>
            <person name="Mastrian S.D."/>
            <person name="Chowdhury S.R."/>
            <person name="Hao J."/>
            <person name="Helmy T."/>
            <person name="Kim S."/>
            <person name="Kurdoglu A.A."/>
            <person name="Matthies H.J."/>
            <person name="Rollo D."/>
            <person name="Stothard P."/>
            <person name="Blankenship R.E."/>
            <person name="Bauer C.E."/>
            <person name="Touchman J.W."/>
        </authorList>
    </citation>
    <scope>NUCLEOTIDE SEQUENCE [LARGE SCALE GENOMIC DNA]</scope>
    <source>
        <strain evidence="2">ATCC 51521 / SW</strain>
    </source>
</reference>
<gene>
    <name evidence="1" type="ordered locus">RC1_3447</name>
</gene>